<feature type="domain" description="Major facilitator superfamily (MFS) profile" evidence="6">
    <location>
        <begin position="1"/>
        <end position="153"/>
    </location>
</feature>
<name>A0A067SSX5_GALM3</name>
<evidence type="ECO:0000256" key="2">
    <source>
        <dbReference type="ARBA" id="ARBA00022692"/>
    </source>
</evidence>
<dbReference type="AlphaFoldDB" id="A0A067SSX5"/>
<feature type="transmembrane region" description="Helical" evidence="5">
    <location>
        <begin position="95"/>
        <end position="120"/>
    </location>
</feature>
<keyword evidence="3 5" id="KW-1133">Transmembrane helix</keyword>
<evidence type="ECO:0000256" key="4">
    <source>
        <dbReference type="ARBA" id="ARBA00023136"/>
    </source>
</evidence>
<protein>
    <recommendedName>
        <fullName evidence="6">Major facilitator superfamily (MFS) profile domain-containing protein</fullName>
    </recommendedName>
</protein>
<gene>
    <name evidence="7" type="ORF">GALMADRAFT_595797</name>
</gene>
<dbReference type="PANTHER" id="PTHR23502">
    <property type="entry name" value="MAJOR FACILITATOR SUPERFAMILY"/>
    <property type="match status" value="1"/>
</dbReference>
<dbReference type="InterPro" id="IPR020846">
    <property type="entry name" value="MFS_dom"/>
</dbReference>
<evidence type="ECO:0000313" key="7">
    <source>
        <dbReference type="EMBL" id="KDR73961.1"/>
    </source>
</evidence>
<feature type="transmembrane region" description="Helical" evidence="5">
    <location>
        <begin position="62"/>
        <end position="83"/>
    </location>
</feature>
<dbReference type="EMBL" id="KL142384">
    <property type="protein sequence ID" value="KDR73961.1"/>
    <property type="molecule type" value="Genomic_DNA"/>
</dbReference>
<comment type="subcellular location">
    <subcellularLocation>
        <location evidence="1">Membrane</location>
        <topology evidence="1">Multi-pass membrane protein</topology>
    </subcellularLocation>
</comment>
<dbReference type="GO" id="GO:0022857">
    <property type="term" value="F:transmembrane transporter activity"/>
    <property type="evidence" value="ECO:0007669"/>
    <property type="project" value="InterPro"/>
</dbReference>
<dbReference type="Pfam" id="PF07690">
    <property type="entry name" value="MFS_1"/>
    <property type="match status" value="1"/>
</dbReference>
<dbReference type="PANTHER" id="PTHR23502:SF64">
    <property type="entry name" value="TRANSPORTER, PUTATIVE (AFU_ORTHOLOGUE AFUA_3G11760)-RELATED"/>
    <property type="match status" value="1"/>
</dbReference>
<dbReference type="PROSITE" id="PS50850">
    <property type="entry name" value="MFS"/>
    <property type="match status" value="1"/>
</dbReference>
<keyword evidence="4 5" id="KW-0472">Membrane</keyword>
<evidence type="ECO:0000313" key="8">
    <source>
        <dbReference type="Proteomes" id="UP000027222"/>
    </source>
</evidence>
<reference evidence="8" key="1">
    <citation type="journal article" date="2014" name="Proc. Natl. Acad. Sci. U.S.A.">
        <title>Extensive sampling of basidiomycete genomes demonstrates inadequacy of the white-rot/brown-rot paradigm for wood decay fungi.</title>
        <authorList>
            <person name="Riley R."/>
            <person name="Salamov A.A."/>
            <person name="Brown D.W."/>
            <person name="Nagy L.G."/>
            <person name="Floudas D."/>
            <person name="Held B.W."/>
            <person name="Levasseur A."/>
            <person name="Lombard V."/>
            <person name="Morin E."/>
            <person name="Otillar R."/>
            <person name="Lindquist E.A."/>
            <person name="Sun H."/>
            <person name="LaButti K.M."/>
            <person name="Schmutz J."/>
            <person name="Jabbour D."/>
            <person name="Luo H."/>
            <person name="Baker S.E."/>
            <person name="Pisabarro A.G."/>
            <person name="Walton J.D."/>
            <person name="Blanchette R.A."/>
            <person name="Henrissat B."/>
            <person name="Martin F."/>
            <person name="Cullen D."/>
            <person name="Hibbett D.S."/>
            <person name="Grigoriev I.V."/>
        </authorList>
    </citation>
    <scope>NUCLEOTIDE SEQUENCE [LARGE SCALE GENOMIC DNA]</scope>
    <source>
        <strain evidence="8">CBS 339.88</strain>
    </source>
</reference>
<organism evidence="7 8">
    <name type="scientific">Galerina marginata (strain CBS 339.88)</name>
    <dbReference type="NCBI Taxonomy" id="685588"/>
    <lineage>
        <taxon>Eukaryota</taxon>
        <taxon>Fungi</taxon>
        <taxon>Dikarya</taxon>
        <taxon>Basidiomycota</taxon>
        <taxon>Agaricomycotina</taxon>
        <taxon>Agaricomycetes</taxon>
        <taxon>Agaricomycetidae</taxon>
        <taxon>Agaricales</taxon>
        <taxon>Agaricineae</taxon>
        <taxon>Strophariaceae</taxon>
        <taxon>Galerina</taxon>
    </lineage>
</organism>
<dbReference type="OrthoDB" id="3066029at2759"/>
<dbReference type="HOGENOM" id="CLU_1713384_0_0_1"/>
<evidence type="ECO:0000256" key="3">
    <source>
        <dbReference type="ARBA" id="ARBA00022989"/>
    </source>
</evidence>
<dbReference type="GO" id="GO:0005886">
    <property type="term" value="C:plasma membrane"/>
    <property type="evidence" value="ECO:0007669"/>
    <property type="project" value="TreeGrafter"/>
</dbReference>
<evidence type="ECO:0000256" key="1">
    <source>
        <dbReference type="ARBA" id="ARBA00004141"/>
    </source>
</evidence>
<dbReference type="SUPFAM" id="SSF103473">
    <property type="entry name" value="MFS general substrate transporter"/>
    <property type="match status" value="1"/>
</dbReference>
<dbReference type="InterPro" id="IPR036259">
    <property type="entry name" value="MFS_trans_sf"/>
</dbReference>
<keyword evidence="8" id="KW-1185">Reference proteome</keyword>
<dbReference type="InterPro" id="IPR011701">
    <property type="entry name" value="MFS"/>
</dbReference>
<dbReference type="STRING" id="685588.A0A067SSX5"/>
<dbReference type="Proteomes" id="UP000027222">
    <property type="component" value="Unassembled WGS sequence"/>
</dbReference>
<accession>A0A067SSX5</accession>
<proteinExistence type="predicted"/>
<keyword evidence="2 5" id="KW-0812">Transmembrane</keyword>
<sequence length="153" mass="17009">MFLRSLWRGLLYLPYHRSQKTWIRAVPLSACRSWLHPSVHCLAHHIPPSRAGNLSIFIPQLMIWRFLHALGASPGLAVGSGAIGDIYQLEEQGQAIGIFFAAVLLGPALAPVTGGFAAHYFSWHLIQIWLGSTGTVVFFVVLFFFPETYHPGQ</sequence>
<evidence type="ECO:0000256" key="5">
    <source>
        <dbReference type="SAM" id="Phobius"/>
    </source>
</evidence>
<feature type="transmembrane region" description="Helical" evidence="5">
    <location>
        <begin position="126"/>
        <end position="145"/>
    </location>
</feature>
<evidence type="ECO:0000259" key="6">
    <source>
        <dbReference type="PROSITE" id="PS50850"/>
    </source>
</evidence>
<dbReference type="Gene3D" id="1.20.1720.10">
    <property type="entry name" value="Multidrug resistance protein D"/>
    <property type="match status" value="1"/>
</dbReference>